<dbReference type="Proteomes" id="UP000027180">
    <property type="component" value="Chromosome"/>
</dbReference>
<reference evidence="2 3" key="1">
    <citation type="submission" date="2013-12" db="EMBL/GenBank/DDBJ databases">
        <title>Complete genome sequence of Rhizobium etli bv. mimosae IE4771.</title>
        <authorList>
            <person name="Bustos P."/>
            <person name="Santamaria R.I."/>
            <person name="Lozano L."/>
            <person name="Ormeno-Orrillo E."/>
            <person name="Rogel M.A."/>
            <person name="Romero D."/>
            <person name="Cevallos M.A."/>
            <person name="Martinez-Romero E."/>
            <person name="Gonzalez V."/>
        </authorList>
    </citation>
    <scope>NUCLEOTIDE SEQUENCE [LARGE SCALE GENOMIC DNA]</scope>
    <source>
        <strain evidence="2 3">IE4771</strain>
    </source>
</reference>
<dbReference type="RefSeq" id="WP_245308036.1">
    <property type="nucleotide sequence ID" value="NZ_CP006986.1"/>
</dbReference>
<feature type="domain" description="Polymerase beta nucleotidyltransferase" evidence="1">
    <location>
        <begin position="117"/>
        <end position="152"/>
    </location>
</feature>
<dbReference type="InterPro" id="IPR041633">
    <property type="entry name" value="Polbeta"/>
</dbReference>
<evidence type="ECO:0000313" key="3">
    <source>
        <dbReference type="Proteomes" id="UP000027180"/>
    </source>
</evidence>
<proteinExistence type="predicted"/>
<dbReference type="KEGG" id="rei:IE4771_CH01065"/>
<organism evidence="2 3">
    <name type="scientific">Rhizobium etli bv. mimosae str. IE4771</name>
    <dbReference type="NCBI Taxonomy" id="1432050"/>
    <lineage>
        <taxon>Bacteria</taxon>
        <taxon>Pseudomonadati</taxon>
        <taxon>Pseudomonadota</taxon>
        <taxon>Alphaproteobacteria</taxon>
        <taxon>Hyphomicrobiales</taxon>
        <taxon>Rhizobiaceae</taxon>
        <taxon>Rhizobium/Agrobacterium group</taxon>
        <taxon>Rhizobium</taxon>
    </lineage>
</organism>
<evidence type="ECO:0000259" key="1">
    <source>
        <dbReference type="Pfam" id="PF18765"/>
    </source>
</evidence>
<dbReference type="SUPFAM" id="SSF46785">
    <property type="entry name" value="Winged helix' DNA-binding domain"/>
    <property type="match status" value="1"/>
</dbReference>
<dbReference type="Pfam" id="PF18765">
    <property type="entry name" value="Polbeta"/>
    <property type="match status" value="1"/>
</dbReference>
<sequence>MARPKPESALRFPLSTIFGNEANVRVMRELSLHGGQLSVGTLINRTKISRPPILASLATLTSFQIVTEIGNGYARLFSLNRGSPFFASVQTLFETEERRFADILAAVKECAALFGDKLVAAWIFGSVARGEDSASSDLDVALIADASHIETIQNGSIDFLAAKGEQLSFSPSINTLSVTDLKRLRQSDDPLWKAFLNEALVVLGPRPESITV</sequence>
<name>A0A060HXA4_RHIET</name>
<dbReference type="CDD" id="cd05403">
    <property type="entry name" value="NT_KNTase_like"/>
    <property type="match status" value="1"/>
</dbReference>
<dbReference type="Gene3D" id="3.30.460.10">
    <property type="entry name" value="Beta Polymerase, domain 2"/>
    <property type="match status" value="1"/>
</dbReference>
<dbReference type="EMBL" id="CP006986">
    <property type="protein sequence ID" value="AIC26217.1"/>
    <property type="molecule type" value="Genomic_DNA"/>
</dbReference>
<dbReference type="HOGENOM" id="CLU_1425172_0_0_5"/>
<gene>
    <name evidence="2" type="ORF">IE4771_CH01065</name>
</gene>
<evidence type="ECO:0000313" key="2">
    <source>
        <dbReference type="EMBL" id="AIC26217.1"/>
    </source>
</evidence>
<dbReference type="InterPro" id="IPR036390">
    <property type="entry name" value="WH_DNA-bd_sf"/>
</dbReference>
<accession>A0A060HXA4</accession>
<dbReference type="InterPro" id="IPR043519">
    <property type="entry name" value="NT_sf"/>
</dbReference>
<dbReference type="AlphaFoldDB" id="A0A060HXA4"/>
<dbReference type="SUPFAM" id="SSF81301">
    <property type="entry name" value="Nucleotidyltransferase"/>
    <property type="match status" value="1"/>
</dbReference>
<protein>
    <submittedName>
        <fullName evidence="2">Nucleotidyltransferase domain-containing protein</fullName>
    </submittedName>
</protein>